<dbReference type="Gene3D" id="1.10.101.10">
    <property type="entry name" value="PGBD-like superfamily/PGBD"/>
    <property type="match status" value="1"/>
</dbReference>
<keyword evidence="1" id="KW-0732">Signal</keyword>
<keyword evidence="3" id="KW-1185">Reference proteome</keyword>
<evidence type="ECO:0000313" key="2">
    <source>
        <dbReference type="EMBL" id="AFC22893.1"/>
    </source>
</evidence>
<protein>
    <recommendedName>
        <fullName evidence="4">SPOR domain-containing protein</fullName>
    </recommendedName>
</protein>
<feature type="signal peptide" evidence="1">
    <location>
        <begin position="1"/>
        <end position="18"/>
    </location>
</feature>
<dbReference type="GO" id="GO:0042834">
    <property type="term" value="F:peptidoglycan binding"/>
    <property type="evidence" value="ECO:0007669"/>
    <property type="project" value="InterPro"/>
</dbReference>
<dbReference type="eggNOG" id="COG3409">
    <property type="taxonomic scope" value="Bacteria"/>
</dbReference>
<dbReference type="InterPro" id="IPR036365">
    <property type="entry name" value="PGBD-like_sf"/>
</dbReference>
<evidence type="ECO:0000313" key="3">
    <source>
        <dbReference type="Proteomes" id="UP000007519"/>
    </source>
</evidence>
<dbReference type="EMBL" id="CP002831">
    <property type="protein sequence ID" value="AFC22893.1"/>
    <property type="molecule type" value="Genomic_DNA"/>
</dbReference>
<evidence type="ECO:0008006" key="4">
    <source>
        <dbReference type="Google" id="ProtNLM"/>
    </source>
</evidence>
<proteinExistence type="predicted"/>
<dbReference type="STRING" id="984262.SGRA_0149"/>
<evidence type="ECO:0000256" key="1">
    <source>
        <dbReference type="SAM" id="SignalP"/>
    </source>
</evidence>
<reference evidence="2 3" key="1">
    <citation type="journal article" date="2012" name="Stand. Genomic Sci.">
        <title>Complete genome sequencing and analysis of Saprospira grandis str. Lewin, a predatory marine bacterium.</title>
        <authorList>
            <person name="Saw J.H."/>
            <person name="Yuryev A."/>
            <person name="Kanbe M."/>
            <person name="Hou S."/>
            <person name="Young A.G."/>
            <person name="Aizawa S."/>
            <person name="Alam M."/>
        </authorList>
    </citation>
    <scope>NUCLEOTIDE SEQUENCE [LARGE SCALE GENOMIC DNA]</scope>
    <source>
        <strain evidence="2 3">Lewin</strain>
    </source>
</reference>
<dbReference type="InterPro" id="IPR036680">
    <property type="entry name" value="SPOR-like_sf"/>
</dbReference>
<dbReference type="OrthoDB" id="1492243at2"/>
<dbReference type="AlphaFoldDB" id="H6L521"/>
<dbReference type="SUPFAM" id="SSF47090">
    <property type="entry name" value="PGBD-like"/>
    <property type="match status" value="1"/>
</dbReference>
<accession>H6L521</accession>
<gene>
    <name evidence="2" type="ordered locus">SGRA_0149</name>
</gene>
<sequence>MRLLPFLMAAFMTLPLWGQQLQQNIYFVQLATYANPDYKDFSKVHSQGYLFAEMQPTGLYQVLMGTYSNYNAAKKKLDAVKARGYKDAFIQRRAILEQDAVFIVQMATLDQNEDVYWPDWERLTPQLSLQLSAKKLRIAAGPYYSQAEADAALKTIQAKGGRQDMIVRRVSEKALHPLSNFERQKSKSYGKKTAVRPTVKSLQLALNQTGDYQEKIDGQWGPNTEKSLLAFMQKDRTVQKYQLLSQDNFFKEEVEKYSLQYYLNLIDQDPVQAEAGLKQFKHPLAKVYRAYMYRNGDLVIKNADATINQLMQAAIGQVFVNYRQKTRYDFSQQYAYNDIRQLIQHLRAIHEAVKDEPDVPCWFFRRHPQLAAEAFAPYWNNERDDYQISSDCGSFLSLPAMQLLLAMTEDLSGGKKSQDLAQLNLLYAFPRGLEYEQMKSLEAWNNGVWQQLNSWKQGAPLQANNYKSLKVAYYNSLRELEDYFIQKGFSNRDARGLGLQTLQFAIGCQLDAACKG</sequence>
<dbReference type="HOGENOM" id="CLU_527736_0_0_10"/>
<dbReference type="KEGG" id="sgn:SGRA_0149"/>
<dbReference type="SUPFAM" id="SSF110997">
    <property type="entry name" value="Sporulation related repeat"/>
    <property type="match status" value="1"/>
</dbReference>
<organism evidence="2 3">
    <name type="scientific">Saprospira grandis (strain Lewin)</name>
    <dbReference type="NCBI Taxonomy" id="984262"/>
    <lineage>
        <taxon>Bacteria</taxon>
        <taxon>Pseudomonadati</taxon>
        <taxon>Bacteroidota</taxon>
        <taxon>Saprospiria</taxon>
        <taxon>Saprospirales</taxon>
        <taxon>Saprospiraceae</taxon>
        <taxon>Saprospira</taxon>
    </lineage>
</organism>
<dbReference type="Proteomes" id="UP000007519">
    <property type="component" value="Chromosome"/>
</dbReference>
<dbReference type="InterPro" id="IPR036366">
    <property type="entry name" value="PGBDSf"/>
</dbReference>
<feature type="chain" id="PRO_5003604050" description="SPOR domain-containing protein" evidence="1">
    <location>
        <begin position="19"/>
        <end position="516"/>
    </location>
</feature>
<name>H6L521_SAPGL</name>
<dbReference type="RefSeq" id="WP_014373143.1">
    <property type="nucleotide sequence ID" value="NC_016940.1"/>
</dbReference>